<dbReference type="Proteomes" id="UP000696931">
    <property type="component" value="Unassembled WGS sequence"/>
</dbReference>
<name>A0A933W4C3_UNCEI</name>
<reference evidence="1" key="1">
    <citation type="submission" date="2020-07" db="EMBL/GenBank/DDBJ databases">
        <title>Huge and variable diversity of episymbiotic CPR bacteria and DPANN archaea in groundwater ecosystems.</title>
        <authorList>
            <person name="He C.Y."/>
            <person name="Keren R."/>
            <person name="Whittaker M."/>
            <person name="Farag I.F."/>
            <person name="Doudna J."/>
            <person name="Cate J.H.D."/>
            <person name="Banfield J.F."/>
        </authorList>
    </citation>
    <scope>NUCLEOTIDE SEQUENCE</scope>
    <source>
        <strain evidence="1">NC_groundwater_1813_Pr3_B-0.1um_71_17</strain>
    </source>
</reference>
<dbReference type="AlphaFoldDB" id="A0A933W4C3"/>
<gene>
    <name evidence="1" type="ORF">HZA61_15495</name>
</gene>
<proteinExistence type="predicted"/>
<dbReference type="EMBL" id="JACRIW010000112">
    <property type="protein sequence ID" value="MBI5170893.1"/>
    <property type="molecule type" value="Genomic_DNA"/>
</dbReference>
<sequence length="220" mass="24199">MGTLSARRLCAAILVAAVLGGCVNPFEPADPVPPNVGGVIPNFSTPEKLLDTIAEAISAEGGGELAYSDALADSASNATPFGFYATPDPVALAAWRQASPGRDPYDPGDVRHERLFYPELMTVLDQFDYVFQWSTDPNSELDDINNTAGTALLHRYYVLQATSSDGRIEKIIAVGYADLFLRKYGGRWYLARWDDRIDPTYGVNPTDLYNRSMGWRRLDL</sequence>
<comment type="caution">
    <text evidence="1">The sequence shown here is derived from an EMBL/GenBank/DDBJ whole genome shotgun (WGS) entry which is preliminary data.</text>
</comment>
<accession>A0A933W4C3</accession>
<protein>
    <submittedName>
        <fullName evidence="1">Uncharacterized protein</fullName>
    </submittedName>
</protein>
<evidence type="ECO:0000313" key="1">
    <source>
        <dbReference type="EMBL" id="MBI5170893.1"/>
    </source>
</evidence>
<dbReference type="PROSITE" id="PS51257">
    <property type="entry name" value="PROKAR_LIPOPROTEIN"/>
    <property type="match status" value="1"/>
</dbReference>
<organism evidence="1 2">
    <name type="scientific">Eiseniibacteriota bacterium</name>
    <dbReference type="NCBI Taxonomy" id="2212470"/>
    <lineage>
        <taxon>Bacteria</taxon>
        <taxon>Candidatus Eiseniibacteriota</taxon>
    </lineage>
</organism>
<evidence type="ECO:0000313" key="2">
    <source>
        <dbReference type="Proteomes" id="UP000696931"/>
    </source>
</evidence>